<dbReference type="RefSeq" id="WP_344076978.1">
    <property type="nucleotide sequence ID" value="NZ_BAAALS010000003.1"/>
</dbReference>
<dbReference type="SUPFAM" id="SSF56801">
    <property type="entry name" value="Acetyl-CoA synthetase-like"/>
    <property type="match status" value="1"/>
</dbReference>
<dbReference type="EMBL" id="BAAALS010000003">
    <property type="protein sequence ID" value="GAA1739758.1"/>
    <property type="molecule type" value="Genomic_DNA"/>
</dbReference>
<evidence type="ECO:0000259" key="1">
    <source>
        <dbReference type="Pfam" id="PF00501"/>
    </source>
</evidence>
<dbReference type="Pfam" id="PF00501">
    <property type="entry name" value="AMP-binding"/>
    <property type="match status" value="1"/>
</dbReference>
<keyword evidence="2" id="KW-0436">Ligase</keyword>
<protein>
    <submittedName>
        <fullName evidence="2">Phenylacetate--CoA ligase family protein</fullName>
    </submittedName>
</protein>
<dbReference type="PANTHER" id="PTHR43845:SF1">
    <property type="entry name" value="BLR5969 PROTEIN"/>
    <property type="match status" value="1"/>
</dbReference>
<dbReference type="PANTHER" id="PTHR43845">
    <property type="entry name" value="BLR5969 PROTEIN"/>
    <property type="match status" value="1"/>
</dbReference>
<proteinExistence type="predicted"/>
<comment type="caution">
    <text evidence="2">The sequence shown here is derived from an EMBL/GenBank/DDBJ whole genome shotgun (WGS) entry which is preliminary data.</text>
</comment>
<name>A0ABP4W1D1_9ACTN</name>
<evidence type="ECO:0000313" key="2">
    <source>
        <dbReference type="EMBL" id="GAA1739758.1"/>
    </source>
</evidence>
<dbReference type="InterPro" id="IPR000873">
    <property type="entry name" value="AMP-dep_synth/lig_dom"/>
</dbReference>
<dbReference type="Gene3D" id="3.40.50.12780">
    <property type="entry name" value="N-terminal domain of ligase-like"/>
    <property type="match status" value="1"/>
</dbReference>
<dbReference type="Proteomes" id="UP001500655">
    <property type="component" value="Unassembled WGS sequence"/>
</dbReference>
<accession>A0ABP4W1D1</accession>
<keyword evidence="3" id="KW-1185">Reference proteome</keyword>
<evidence type="ECO:0000313" key="3">
    <source>
        <dbReference type="Proteomes" id="UP001500655"/>
    </source>
</evidence>
<feature type="domain" description="AMP-dependent synthetase/ligase" evidence="1">
    <location>
        <begin position="78"/>
        <end position="238"/>
    </location>
</feature>
<gene>
    <name evidence="2" type="ORF">GCM10009681_08280</name>
</gene>
<sequence>MQPLPRIGDWSDLDELRDLQAKQIPQVLEWASRAPFYAGRDLTELTDQPLTTKQDLRDQYPFGMLAVPRRELDTYHESSGTAGQSTPSYYTAKDWIDLAERYARKWVGITPDDTFFVRTPYALMITGHLAQAGARLHGATVVPGDYRSLAMPYSRVVQALHDLEVSLTWSIPTEPLVWAATARAAGLDPAKDFPALRALFVGGEPLTGARRRRISEIWGVPIVEEYGSTETGSMAGECEHGRMHLWADRMVFEVYDPRTGRIGVEGRGQLVVTPLFREAMPLLRYNLEDDVEVSYVDCPCGWQLPSIRVMGRAAYGHPVAGGTVTQQQLEEIVFSLPIEYEVLFWRARAEREVLRMEFEVPAGHREAAVAAATAAIAREVGVPAVVTGIEPGTLLPVDVLTRTKDVVKPRSLLAADEDWSKALPFN</sequence>
<reference evidence="3" key="1">
    <citation type="journal article" date="2019" name="Int. J. Syst. Evol. Microbiol.">
        <title>The Global Catalogue of Microorganisms (GCM) 10K type strain sequencing project: providing services to taxonomists for standard genome sequencing and annotation.</title>
        <authorList>
            <consortium name="The Broad Institute Genomics Platform"/>
            <consortium name="The Broad Institute Genome Sequencing Center for Infectious Disease"/>
            <person name="Wu L."/>
            <person name="Ma J."/>
        </authorList>
    </citation>
    <scope>NUCLEOTIDE SEQUENCE [LARGE SCALE GENOMIC DNA]</scope>
    <source>
        <strain evidence="3">JCM 13249</strain>
    </source>
</reference>
<organism evidence="2 3">
    <name type="scientific">Luedemannella helvata</name>
    <dbReference type="NCBI Taxonomy" id="349315"/>
    <lineage>
        <taxon>Bacteria</taxon>
        <taxon>Bacillati</taxon>
        <taxon>Actinomycetota</taxon>
        <taxon>Actinomycetes</taxon>
        <taxon>Micromonosporales</taxon>
        <taxon>Micromonosporaceae</taxon>
        <taxon>Luedemannella</taxon>
    </lineage>
</organism>
<dbReference type="InterPro" id="IPR042099">
    <property type="entry name" value="ANL_N_sf"/>
</dbReference>
<dbReference type="GO" id="GO:0016874">
    <property type="term" value="F:ligase activity"/>
    <property type="evidence" value="ECO:0007669"/>
    <property type="project" value="UniProtKB-KW"/>
</dbReference>